<dbReference type="AlphaFoldDB" id="A0A835H766"/>
<evidence type="ECO:0000256" key="3">
    <source>
        <dbReference type="ARBA" id="ARBA00023242"/>
    </source>
</evidence>
<dbReference type="PANTHER" id="PTHR15052:SF2">
    <property type="entry name" value="GENERAL TRANSCRIPTION FACTOR 3C POLYPEPTIDE 2"/>
    <property type="match status" value="1"/>
</dbReference>
<gene>
    <name evidence="5" type="ORF">IFM89_019152</name>
</gene>
<dbReference type="PANTHER" id="PTHR15052">
    <property type="entry name" value="RNA POLYMERASE III TRANSCRIPTION INITIATION FACTOR COMPLEX SUBUNIT"/>
    <property type="match status" value="1"/>
</dbReference>
<sequence>MVDKLNLTFSRMGQVAYCSSDGLAIRFQLTSKAVNKYRSSNRAPHFLCGSLTEEDAALIVNTPLLNIHFPTKKSVPMNKSVNKCGPISKQAKGAKDQAPDNEPLDLCFDDDTSEFGVEDTVSSSKGKNTTKKSKKMMKSNEEEAQTDNESPDMGLEDCVTGEGKVTSKMSKKNTWKNEEGAQTEIEVFPPKIVAMHRVRWNMNKGSERWLCYGGAAGVVRCQEIFASSTRECSLVKAFLSKKGVDISVG</sequence>
<dbReference type="OrthoDB" id="4703at2759"/>
<dbReference type="Proteomes" id="UP000631114">
    <property type="component" value="Unassembled WGS sequence"/>
</dbReference>
<feature type="region of interest" description="Disordered" evidence="4">
    <location>
        <begin position="86"/>
        <end position="156"/>
    </location>
</feature>
<evidence type="ECO:0000256" key="1">
    <source>
        <dbReference type="ARBA" id="ARBA00004123"/>
    </source>
</evidence>
<dbReference type="GO" id="GO:0005634">
    <property type="term" value="C:nucleus"/>
    <property type="evidence" value="ECO:0007669"/>
    <property type="project" value="UniProtKB-SubCell"/>
</dbReference>
<accession>A0A835H766</accession>
<protein>
    <submittedName>
        <fullName evidence="5">Uncharacterized protein</fullName>
    </submittedName>
</protein>
<evidence type="ECO:0000256" key="2">
    <source>
        <dbReference type="ARBA" id="ARBA00023163"/>
    </source>
</evidence>
<keyword evidence="2" id="KW-0804">Transcription</keyword>
<proteinExistence type="predicted"/>
<organism evidence="5 6">
    <name type="scientific">Coptis chinensis</name>
    <dbReference type="NCBI Taxonomy" id="261450"/>
    <lineage>
        <taxon>Eukaryota</taxon>
        <taxon>Viridiplantae</taxon>
        <taxon>Streptophyta</taxon>
        <taxon>Embryophyta</taxon>
        <taxon>Tracheophyta</taxon>
        <taxon>Spermatophyta</taxon>
        <taxon>Magnoliopsida</taxon>
        <taxon>Ranunculales</taxon>
        <taxon>Ranunculaceae</taxon>
        <taxon>Coptidoideae</taxon>
        <taxon>Coptis</taxon>
    </lineage>
</organism>
<dbReference type="InterPro" id="IPR052416">
    <property type="entry name" value="GTF3C_component"/>
</dbReference>
<feature type="compositionally biased region" description="Basic residues" evidence="4">
    <location>
        <begin position="128"/>
        <end position="137"/>
    </location>
</feature>
<evidence type="ECO:0000256" key="4">
    <source>
        <dbReference type="SAM" id="MobiDB-lite"/>
    </source>
</evidence>
<comment type="caution">
    <text evidence="5">The sequence shown here is derived from an EMBL/GenBank/DDBJ whole genome shotgun (WGS) entry which is preliminary data.</text>
</comment>
<name>A0A835H766_9MAGN</name>
<keyword evidence="6" id="KW-1185">Reference proteome</keyword>
<comment type="subcellular location">
    <subcellularLocation>
        <location evidence="1">Nucleus</location>
    </subcellularLocation>
</comment>
<evidence type="ECO:0000313" key="5">
    <source>
        <dbReference type="EMBL" id="KAF9592947.1"/>
    </source>
</evidence>
<evidence type="ECO:0000313" key="6">
    <source>
        <dbReference type="Proteomes" id="UP000631114"/>
    </source>
</evidence>
<dbReference type="GO" id="GO:0006383">
    <property type="term" value="P:transcription by RNA polymerase III"/>
    <property type="evidence" value="ECO:0007669"/>
    <property type="project" value="TreeGrafter"/>
</dbReference>
<feature type="compositionally biased region" description="Acidic residues" evidence="4">
    <location>
        <begin position="107"/>
        <end position="117"/>
    </location>
</feature>
<dbReference type="GO" id="GO:0000127">
    <property type="term" value="C:transcription factor TFIIIC complex"/>
    <property type="evidence" value="ECO:0007669"/>
    <property type="project" value="TreeGrafter"/>
</dbReference>
<keyword evidence="3" id="KW-0539">Nucleus</keyword>
<reference evidence="5 6" key="1">
    <citation type="submission" date="2020-10" db="EMBL/GenBank/DDBJ databases">
        <title>The Coptis chinensis genome and diversification of protoberbering-type alkaloids.</title>
        <authorList>
            <person name="Wang B."/>
            <person name="Shu S."/>
            <person name="Song C."/>
            <person name="Liu Y."/>
        </authorList>
    </citation>
    <scope>NUCLEOTIDE SEQUENCE [LARGE SCALE GENOMIC DNA]</scope>
    <source>
        <strain evidence="5">HL-2020</strain>
        <tissue evidence="5">Leaf</tissue>
    </source>
</reference>
<dbReference type="EMBL" id="JADFTS010000008">
    <property type="protein sequence ID" value="KAF9592947.1"/>
    <property type="molecule type" value="Genomic_DNA"/>
</dbReference>